<sequence>MDIKKQLTRKLIQATSDKVELNKQALKWKKSMEEAAKALGGGKKKPS</sequence>
<accession>A0AAW3WZ54</accession>
<keyword evidence="2" id="KW-1185">Reference proteome</keyword>
<comment type="caution">
    <text evidence="1">The sequence shown here is derived from an EMBL/GenBank/DDBJ whole genome shotgun (WGS) entry which is preliminary data.</text>
</comment>
<dbReference type="Proteomes" id="UP000653904">
    <property type="component" value="Unassembled WGS sequence"/>
</dbReference>
<dbReference type="AlphaFoldDB" id="A0AAW3WZ54"/>
<evidence type="ECO:0008006" key="3">
    <source>
        <dbReference type="Google" id="ProtNLM"/>
    </source>
</evidence>
<reference evidence="1 2" key="1">
    <citation type="submission" date="2020-08" db="EMBL/GenBank/DDBJ databases">
        <title>Genome public.</title>
        <authorList>
            <person name="Liu C."/>
            <person name="Sun Q."/>
        </authorList>
    </citation>
    <scope>NUCLEOTIDE SEQUENCE [LARGE SCALE GENOMIC DNA]</scope>
    <source>
        <strain evidence="1 2">BX14</strain>
    </source>
</reference>
<dbReference type="EMBL" id="JACOOW010000004">
    <property type="protein sequence ID" value="MBC5656118.1"/>
    <property type="molecule type" value="Genomic_DNA"/>
</dbReference>
<evidence type="ECO:0000313" key="1">
    <source>
        <dbReference type="EMBL" id="MBC5656118.1"/>
    </source>
</evidence>
<name>A0AAW3WZ54_9CLOT</name>
<protein>
    <recommendedName>
        <fullName evidence="3">Small, acid-soluble spore protein, alpha/beta type</fullName>
    </recommendedName>
</protein>
<dbReference type="GeneID" id="79839421"/>
<organism evidence="1 2">
    <name type="scientific">Clostridium segne</name>
    <dbReference type="NCBI Taxonomy" id="2763038"/>
    <lineage>
        <taxon>Bacteria</taxon>
        <taxon>Bacillati</taxon>
        <taxon>Bacillota</taxon>
        <taxon>Clostridia</taxon>
        <taxon>Eubacteriales</taxon>
        <taxon>Clostridiaceae</taxon>
        <taxon>Clostridium</taxon>
    </lineage>
</organism>
<gene>
    <name evidence="1" type="ORF">H8S19_03360</name>
</gene>
<evidence type="ECO:0000313" key="2">
    <source>
        <dbReference type="Proteomes" id="UP000653904"/>
    </source>
</evidence>
<dbReference type="RefSeq" id="WP_181357206.1">
    <property type="nucleotide sequence ID" value="NZ_JACOOW010000004.1"/>
</dbReference>
<proteinExistence type="predicted"/>